<comment type="subcellular location">
    <subcellularLocation>
        <location evidence="1">Membrane</location>
        <topology evidence="1">Multi-pass membrane protein</topology>
    </subcellularLocation>
</comment>
<feature type="transmembrane region" description="Helical" evidence="5">
    <location>
        <begin position="83"/>
        <end position="103"/>
    </location>
</feature>
<evidence type="ECO:0000259" key="6">
    <source>
        <dbReference type="Pfam" id="PF03151"/>
    </source>
</evidence>
<gene>
    <name evidence="7" type="ORF">RFI_27216</name>
</gene>
<keyword evidence="3 5" id="KW-1133">Transmembrane helix</keyword>
<feature type="transmembrane region" description="Helical" evidence="5">
    <location>
        <begin position="52"/>
        <end position="71"/>
    </location>
</feature>
<accession>X6M853</accession>
<dbReference type="EMBL" id="ASPP01023615">
    <property type="protein sequence ID" value="ETO10163.1"/>
    <property type="molecule type" value="Genomic_DNA"/>
</dbReference>
<evidence type="ECO:0000256" key="5">
    <source>
        <dbReference type="SAM" id="Phobius"/>
    </source>
</evidence>
<evidence type="ECO:0000313" key="8">
    <source>
        <dbReference type="Proteomes" id="UP000023152"/>
    </source>
</evidence>
<dbReference type="Pfam" id="PF03151">
    <property type="entry name" value="TPT"/>
    <property type="match status" value="1"/>
</dbReference>
<organism evidence="7 8">
    <name type="scientific">Reticulomyxa filosa</name>
    <dbReference type="NCBI Taxonomy" id="46433"/>
    <lineage>
        <taxon>Eukaryota</taxon>
        <taxon>Sar</taxon>
        <taxon>Rhizaria</taxon>
        <taxon>Retaria</taxon>
        <taxon>Foraminifera</taxon>
        <taxon>Monothalamids</taxon>
        <taxon>Reticulomyxidae</taxon>
        <taxon>Reticulomyxa</taxon>
    </lineage>
</organism>
<evidence type="ECO:0000313" key="7">
    <source>
        <dbReference type="EMBL" id="ETO10163.1"/>
    </source>
</evidence>
<proteinExistence type="predicted"/>
<keyword evidence="2 5" id="KW-0812">Transmembrane</keyword>
<dbReference type="OrthoDB" id="5547497at2759"/>
<evidence type="ECO:0000256" key="1">
    <source>
        <dbReference type="ARBA" id="ARBA00004141"/>
    </source>
</evidence>
<dbReference type="GO" id="GO:0016020">
    <property type="term" value="C:membrane"/>
    <property type="evidence" value="ECO:0007669"/>
    <property type="project" value="UniProtKB-SubCell"/>
</dbReference>
<evidence type="ECO:0000256" key="3">
    <source>
        <dbReference type="ARBA" id="ARBA00022989"/>
    </source>
</evidence>
<dbReference type="InterPro" id="IPR050186">
    <property type="entry name" value="TPT_transporter"/>
</dbReference>
<feature type="transmembrane region" description="Helical" evidence="5">
    <location>
        <begin position="7"/>
        <end position="32"/>
    </location>
</feature>
<keyword evidence="4 5" id="KW-0472">Membrane</keyword>
<dbReference type="Proteomes" id="UP000023152">
    <property type="component" value="Unassembled WGS sequence"/>
</dbReference>
<keyword evidence="8" id="KW-1185">Reference proteome</keyword>
<dbReference type="InterPro" id="IPR004853">
    <property type="entry name" value="Sugar_P_trans_dom"/>
</dbReference>
<comment type="caution">
    <text evidence="7">The sequence shown here is derived from an EMBL/GenBank/DDBJ whole genome shotgun (WGS) entry which is preliminary data.</text>
</comment>
<evidence type="ECO:0000256" key="2">
    <source>
        <dbReference type="ARBA" id="ARBA00022692"/>
    </source>
</evidence>
<name>X6M853_RETFI</name>
<protein>
    <submittedName>
        <fullName evidence="7">GDP-L-fucose transporter</fullName>
    </submittedName>
</protein>
<dbReference type="AlphaFoldDB" id="X6M853"/>
<dbReference type="PANTHER" id="PTHR11132">
    <property type="entry name" value="SOLUTE CARRIER FAMILY 35"/>
    <property type="match status" value="1"/>
</dbReference>
<sequence>MLYCYVIILFNFLFCFSKGVVFGVLSSAFVALNSIYVKKILPLVGENSEKLMLYNNINAIIILFPIILFFTDEVNEIRLSKEVFRTTVFWTLTVVAGIVGYLINFASYLQIKFTSPLSHNVSGTAKAAAQTVIALLIFRNPVTLQGIVGVIVVILDSLFSKPNSILPSRKCEILHHFEKFVKNSLFPMKHPQKRKNL</sequence>
<evidence type="ECO:0000256" key="4">
    <source>
        <dbReference type="ARBA" id="ARBA00023136"/>
    </source>
</evidence>
<feature type="domain" description="Sugar phosphate transporter" evidence="6">
    <location>
        <begin position="22"/>
        <end position="155"/>
    </location>
</feature>
<reference evidence="7 8" key="1">
    <citation type="journal article" date="2013" name="Curr. Biol.">
        <title>The Genome of the Foraminiferan Reticulomyxa filosa.</title>
        <authorList>
            <person name="Glockner G."/>
            <person name="Hulsmann N."/>
            <person name="Schleicher M."/>
            <person name="Noegel A.A."/>
            <person name="Eichinger L."/>
            <person name="Gallinger C."/>
            <person name="Pawlowski J."/>
            <person name="Sierra R."/>
            <person name="Euteneuer U."/>
            <person name="Pillet L."/>
            <person name="Moustafa A."/>
            <person name="Platzer M."/>
            <person name="Groth M."/>
            <person name="Szafranski K."/>
            <person name="Schliwa M."/>
        </authorList>
    </citation>
    <scope>NUCLEOTIDE SEQUENCE [LARGE SCALE GENOMIC DNA]</scope>
</reference>
<feature type="transmembrane region" description="Helical" evidence="5">
    <location>
        <begin position="142"/>
        <end position="159"/>
    </location>
</feature>